<protein>
    <submittedName>
        <fullName evidence="1">Uncharacterized protein</fullName>
    </submittedName>
</protein>
<organism evidence="1">
    <name type="scientific">Cacopsylla melanoneura</name>
    <dbReference type="NCBI Taxonomy" id="428564"/>
    <lineage>
        <taxon>Eukaryota</taxon>
        <taxon>Metazoa</taxon>
        <taxon>Ecdysozoa</taxon>
        <taxon>Arthropoda</taxon>
        <taxon>Hexapoda</taxon>
        <taxon>Insecta</taxon>
        <taxon>Pterygota</taxon>
        <taxon>Neoptera</taxon>
        <taxon>Paraneoptera</taxon>
        <taxon>Hemiptera</taxon>
        <taxon>Sternorrhyncha</taxon>
        <taxon>Psylloidea</taxon>
        <taxon>Psyllidae</taxon>
        <taxon>Psyllinae</taxon>
        <taxon>Cacopsylla</taxon>
    </lineage>
</organism>
<evidence type="ECO:0000313" key="1">
    <source>
        <dbReference type="EMBL" id="CAG6732659.1"/>
    </source>
</evidence>
<reference evidence="1" key="1">
    <citation type="submission" date="2021-05" db="EMBL/GenBank/DDBJ databases">
        <authorList>
            <person name="Alioto T."/>
            <person name="Alioto T."/>
            <person name="Gomez Garrido J."/>
        </authorList>
    </citation>
    <scope>NUCLEOTIDE SEQUENCE</scope>
</reference>
<accession>A0A8D9DYI0</accession>
<dbReference type="EMBL" id="HBUF01387495">
    <property type="protein sequence ID" value="CAG6732659.1"/>
    <property type="molecule type" value="Transcribed_RNA"/>
</dbReference>
<dbReference type="AlphaFoldDB" id="A0A8D9DYI0"/>
<proteinExistence type="predicted"/>
<sequence>MRSSRVSTSKLILETKFGDNYVIDILVSCILYVKRRLQHGNQKSILPVLTYDTETMSLTQEQTRNLKVCQRRMERSILGITLRDKKRNTEMRQRTRIKDVGEEVWMKKCEWPGHVARMSPQKWKKLSLCYEWYPRDGV</sequence>
<name>A0A8D9DYI0_9HEMI</name>